<feature type="region of interest" description="Disordered" evidence="1">
    <location>
        <begin position="32"/>
        <end position="59"/>
    </location>
</feature>
<dbReference type="Proteomes" id="UP000265618">
    <property type="component" value="Unassembled WGS sequence"/>
</dbReference>
<feature type="region of interest" description="Disordered" evidence="1">
    <location>
        <begin position="101"/>
        <end position="121"/>
    </location>
</feature>
<organism evidence="2 3">
    <name type="scientific">Kipferlia bialata</name>
    <dbReference type="NCBI Taxonomy" id="797122"/>
    <lineage>
        <taxon>Eukaryota</taxon>
        <taxon>Metamonada</taxon>
        <taxon>Carpediemonas-like organisms</taxon>
        <taxon>Kipferlia</taxon>
    </lineage>
</organism>
<accession>A0A9K3GLD5</accession>
<comment type="caution">
    <text evidence="2">The sequence shown here is derived from an EMBL/GenBank/DDBJ whole genome shotgun (WGS) entry which is preliminary data.</text>
</comment>
<gene>
    <name evidence="2" type="ORF">KIPB_008338</name>
</gene>
<dbReference type="EMBL" id="BDIP01002555">
    <property type="protein sequence ID" value="GIQ86475.1"/>
    <property type="molecule type" value="Genomic_DNA"/>
</dbReference>
<sequence length="185" mass="20376">CVFASASDRVVDGYKDVPWTKLSRTIMRHRVGKAKASPETKPRLHPVRKPCLVTTGGVGDTPQVGEKEQVWDSFVQQYCTDMEGTFDTRYIAEWHDRDVVPVSMTDPGKTEETVGRQAKGGAQRFRDGGVFRTARSLWLTGVLLAMHNALALDQVEVDGVLVVTGTSDLEGLVMPILSKTIRSDS</sequence>
<feature type="non-terminal residue" evidence="2">
    <location>
        <position position="185"/>
    </location>
</feature>
<proteinExistence type="predicted"/>
<reference evidence="2 3" key="1">
    <citation type="journal article" date="2018" name="PLoS ONE">
        <title>The draft genome of Kipferlia bialata reveals reductive genome evolution in fornicate parasites.</title>
        <authorList>
            <person name="Tanifuji G."/>
            <person name="Takabayashi S."/>
            <person name="Kume K."/>
            <person name="Takagi M."/>
            <person name="Nakayama T."/>
            <person name="Kamikawa R."/>
            <person name="Inagaki Y."/>
            <person name="Hashimoto T."/>
        </authorList>
    </citation>
    <scope>NUCLEOTIDE SEQUENCE [LARGE SCALE GENOMIC DNA]</scope>
    <source>
        <strain evidence="2">NY0173</strain>
    </source>
</reference>
<evidence type="ECO:0000256" key="1">
    <source>
        <dbReference type="SAM" id="MobiDB-lite"/>
    </source>
</evidence>
<name>A0A9K3GLD5_9EUKA</name>
<keyword evidence="3" id="KW-1185">Reference proteome</keyword>
<evidence type="ECO:0000313" key="2">
    <source>
        <dbReference type="EMBL" id="GIQ86475.1"/>
    </source>
</evidence>
<protein>
    <submittedName>
        <fullName evidence="2">Uncharacterized protein</fullName>
    </submittedName>
</protein>
<dbReference type="AlphaFoldDB" id="A0A9K3GLD5"/>
<evidence type="ECO:0000313" key="3">
    <source>
        <dbReference type="Proteomes" id="UP000265618"/>
    </source>
</evidence>